<dbReference type="Pfam" id="PF01883">
    <property type="entry name" value="FeS_assembly_P"/>
    <property type="match status" value="1"/>
</dbReference>
<dbReference type="Gene3D" id="3.30.300.130">
    <property type="entry name" value="Fe-S cluster assembly (FSCA)"/>
    <property type="match status" value="1"/>
</dbReference>
<dbReference type="InterPro" id="IPR014291">
    <property type="entry name" value="SUF_FeS_clus_asmbl-assoc"/>
</dbReference>
<sequence>MSVFDWLKKAEQLGEQELAQARPPATDVQALEQQVIQVLRTIYDPEIPVNIYDLGLIYALDVQASGAVMLRMTLTSAACPVAQTFPDTVECAVNGVPGVTEARVELVWEPPWTREMMSEAARLELGML</sequence>
<dbReference type="Proteomes" id="UP001596045">
    <property type="component" value="Unassembled WGS sequence"/>
</dbReference>
<dbReference type="NCBIfam" id="TIGR02945">
    <property type="entry name" value="SUF_assoc"/>
    <property type="match status" value="1"/>
</dbReference>
<dbReference type="InterPro" id="IPR052339">
    <property type="entry name" value="Fe-S_Maturation_MIP18"/>
</dbReference>
<keyword evidence="3" id="KW-1185">Reference proteome</keyword>
<evidence type="ECO:0000313" key="2">
    <source>
        <dbReference type="EMBL" id="MFC5475642.1"/>
    </source>
</evidence>
<accession>A0ABW0MFA1</accession>
<dbReference type="RefSeq" id="WP_378999118.1">
    <property type="nucleotide sequence ID" value="NZ_JBHSMT010000028.1"/>
</dbReference>
<organism evidence="2 3">
    <name type="scientific">Paraherbaspirillum soli</name>
    <dbReference type="NCBI Taxonomy" id="631222"/>
    <lineage>
        <taxon>Bacteria</taxon>
        <taxon>Pseudomonadati</taxon>
        <taxon>Pseudomonadota</taxon>
        <taxon>Betaproteobacteria</taxon>
        <taxon>Burkholderiales</taxon>
        <taxon>Oxalobacteraceae</taxon>
        <taxon>Paraherbaspirillum</taxon>
    </lineage>
</organism>
<dbReference type="EMBL" id="JBHSMT010000028">
    <property type="protein sequence ID" value="MFC5475642.1"/>
    <property type="molecule type" value="Genomic_DNA"/>
</dbReference>
<dbReference type="PANTHER" id="PTHR42831">
    <property type="entry name" value="FE-S PROTEIN MATURATION AUXILIARY FACTOR YITW"/>
    <property type="match status" value="1"/>
</dbReference>
<evidence type="ECO:0000259" key="1">
    <source>
        <dbReference type="Pfam" id="PF01883"/>
    </source>
</evidence>
<comment type="caution">
    <text evidence="2">The sequence shown here is derived from an EMBL/GenBank/DDBJ whole genome shotgun (WGS) entry which is preliminary data.</text>
</comment>
<evidence type="ECO:0000313" key="3">
    <source>
        <dbReference type="Proteomes" id="UP001596045"/>
    </source>
</evidence>
<dbReference type="InterPro" id="IPR034904">
    <property type="entry name" value="FSCA_dom_sf"/>
</dbReference>
<dbReference type="SUPFAM" id="SSF117916">
    <property type="entry name" value="Fe-S cluster assembly (FSCA) domain-like"/>
    <property type="match status" value="1"/>
</dbReference>
<protein>
    <submittedName>
        <fullName evidence="2">SUF system Fe-S cluster assembly protein</fullName>
    </submittedName>
</protein>
<proteinExistence type="predicted"/>
<name>A0ABW0MFA1_9BURK</name>
<dbReference type="InterPro" id="IPR002744">
    <property type="entry name" value="MIP18-like"/>
</dbReference>
<gene>
    <name evidence="2" type="ORF">ACFPM8_16900</name>
</gene>
<reference evidence="3" key="1">
    <citation type="journal article" date="2019" name="Int. J. Syst. Evol. Microbiol.">
        <title>The Global Catalogue of Microorganisms (GCM) 10K type strain sequencing project: providing services to taxonomists for standard genome sequencing and annotation.</title>
        <authorList>
            <consortium name="The Broad Institute Genomics Platform"/>
            <consortium name="The Broad Institute Genome Sequencing Center for Infectious Disease"/>
            <person name="Wu L."/>
            <person name="Ma J."/>
        </authorList>
    </citation>
    <scope>NUCLEOTIDE SEQUENCE [LARGE SCALE GENOMIC DNA]</scope>
    <source>
        <strain evidence="3">JCM 17066</strain>
    </source>
</reference>
<dbReference type="PANTHER" id="PTHR42831:SF1">
    <property type="entry name" value="FE-S PROTEIN MATURATION AUXILIARY FACTOR YITW"/>
    <property type="match status" value="1"/>
</dbReference>
<feature type="domain" description="MIP18 family-like" evidence="1">
    <location>
        <begin position="32"/>
        <end position="104"/>
    </location>
</feature>